<dbReference type="OrthoDB" id="5355061at2"/>
<gene>
    <name evidence="3" type="ORF">SAMN05421720_11533</name>
</gene>
<name>A0A1G7GNS0_9PROT</name>
<organism evidence="3 4">
    <name type="scientific">Rhodospira trueperi</name>
    <dbReference type="NCBI Taxonomy" id="69960"/>
    <lineage>
        <taxon>Bacteria</taxon>
        <taxon>Pseudomonadati</taxon>
        <taxon>Pseudomonadota</taxon>
        <taxon>Alphaproteobacteria</taxon>
        <taxon>Rhodospirillales</taxon>
        <taxon>Rhodospirillaceae</taxon>
        <taxon>Rhodospira</taxon>
    </lineage>
</organism>
<evidence type="ECO:0000259" key="1">
    <source>
        <dbReference type="Pfam" id="PF00551"/>
    </source>
</evidence>
<accession>A0A1G7GNS0</accession>
<dbReference type="InterPro" id="IPR002376">
    <property type="entry name" value="Formyl_transf_N"/>
</dbReference>
<dbReference type="Gene3D" id="3.40.50.12230">
    <property type="match status" value="1"/>
</dbReference>
<evidence type="ECO:0000313" key="4">
    <source>
        <dbReference type="Proteomes" id="UP000199412"/>
    </source>
</evidence>
<evidence type="ECO:0000313" key="3">
    <source>
        <dbReference type="EMBL" id="SDE89795.1"/>
    </source>
</evidence>
<dbReference type="PANTHER" id="PTHR11138">
    <property type="entry name" value="METHIONYL-TRNA FORMYLTRANSFERASE"/>
    <property type="match status" value="1"/>
</dbReference>
<proteinExistence type="predicted"/>
<dbReference type="GO" id="GO:0004479">
    <property type="term" value="F:methionyl-tRNA formyltransferase activity"/>
    <property type="evidence" value="ECO:0007669"/>
    <property type="project" value="TreeGrafter"/>
</dbReference>
<feature type="domain" description="Formyl transferase N-terminal" evidence="1">
    <location>
        <begin position="67"/>
        <end position="169"/>
    </location>
</feature>
<dbReference type="InterPro" id="IPR036477">
    <property type="entry name" value="Formyl_transf_N_sf"/>
</dbReference>
<dbReference type="SUPFAM" id="SSF53328">
    <property type="entry name" value="Formyltransferase"/>
    <property type="match status" value="1"/>
</dbReference>
<dbReference type="PANTHER" id="PTHR11138:SF5">
    <property type="entry name" value="METHIONYL-TRNA FORMYLTRANSFERASE, MITOCHONDRIAL"/>
    <property type="match status" value="1"/>
</dbReference>
<evidence type="ECO:0000259" key="2">
    <source>
        <dbReference type="Pfam" id="PF02911"/>
    </source>
</evidence>
<dbReference type="EMBL" id="FNAP01000015">
    <property type="protein sequence ID" value="SDE89795.1"/>
    <property type="molecule type" value="Genomic_DNA"/>
</dbReference>
<sequence length="281" mass="31332">MNRVLLFTDPFGARLTLDSPVRNLICGIVASALRPGQHDALRAAAGEHALPFLVQPKMGSPDYGSFSRAVRHLAPDLIFVNSYSLMVRGDILRVPRLGGINLHGALLPEFRGPNPIQWAILNGETQTGVTLHHMTETFDAGDIVERRVVPLRPDDVWLDVMKRQRPVMAEMIAENLPKVLPETAPRIPQDESKARSWPRRTPEDGLFAWCWPVRRIHDMIRALVAPLPGARYQEGNGTTVVIDHYLSPARIWDRKLAHVRTIALPGRPGTDLAFRIGETVA</sequence>
<dbReference type="Proteomes" id="UP000199412">
    <property type="component" value="Unassembled WGS sequence"/>
</dbReference>
<protein>
    <submittedName>
        <fullName evidence="3">Methionyl-tRNA formyltransferase</fullName>
    </submittedName>
</protein>
<feature type="domain" description="Formyl transferase C-terminal" evidence="2">
    <location>
        <begin position="201"/>
        <end position="242"/>
    </location>
</feature>
<reference evidence="3 4" key="1">
    <citation type="submission" date="2016-10" db="EMBL/GenBank/DDBJ databases">
        <authorList>
            <person name="de Groot N.N."/>
        </authorList>
    </citation>
    <scope>NUCLEOTIDE SEQUENCE [LARGE SCALE GENOMIC DNA]</scope>
    <source>
        <strain evidence="3 4">ATCC 700224</strain>
    </source>
</reference>
<dbReference type="InterPro" id="IPR011034">
    <property type="entry name" value="Formyl_transferase-like_C_sf"/>
</dbReference>
<dbReference type="InterPro" id="IPR005793">
    <property type="entry name" value="Formyl_trans_C"/>
</dbReference>
<dbReference type="SUPFAM" id="SSF50486">
    <property type="entry name" value="FMT C-terminal domain-like"/>
    <property type="match status" value="1"/>
</dbReference>
<keyword evidence="4" id="KW-1185">Reference proteome</keyword>
<dbReference type="GO" id="GO:0005829">
    <property type="term" value="C:cytosol"/>
    <property type="evidence" value="ECO:0007669"/>
    <property type="project" value="TreeGrafter"/>
</dbReference>
<dbReference type="STRING" id="69960.SAMN05421720_11533"/>
<dbReference type="Pfam" id="PF02911">
    <property type="entry name" value="Formyl_trans_C"/>
    <property type="match status" value="1"/>
</dbReference>
<keyword evidence="3" id="KW-0808">Transferase</keyword>
<dbReference type="AlphaFoldDB" id="A0A1G7GNS0"/>
<dbReference type="Pfam" id="PF00551">
    <property type="entry name" value="Formyl_trans_N"/>
    <property type="match status" value="1"/>
</dbReference>